<feature type="region of interest" description="Disordered" evidence="8">
    <location>
        <begin position="230"/>
        <end position="273"/>
    </location>
</feature>
<dbReference type="Gene3D" id="2.40.50.140">
    <property type="entry name" value="Nucleic acid-binding proteins"/>
    <property type="match status" value="1"/>
</dbReference>
<dbReference type="PANTHER" id="PTHR14513:SF0">
    <property type="entry name" value="PROTECTION OF TELOMERES PROTEIN 1"/>
    <property type="match status" value="1"/>
</dbReference>
<evidence type="ECO:0000256" key="2">
    <source>
        <dbReference type="ARBA" id="ARBA00004574"/>
    </source>
</evidence>
<organism evidence="10 11">
    <name type="scientific">Friedmanniomyces simplex</name>
    <dbReference type="NCBI Taxonomy" id="329884"/>
    <lineage>
        <taxon>Eukaryota</taxon>
        <taxon>Fungi</taxon>
        <taxon>Dikarya</taxon>
        <taxon>Ascomycota</taxon>
        <taxon>Pezizomycotina</taxon>
        <taxon>Dothideomycetes</taxon>
        <taxon>Dothideomycetidae</taxon>
        <taxon>Mycosphaerellales</taxon>
        <taxon>Teratosphaeriaceae</taxon>
        <taxon>Friedmanniomyces</taxon>
    </lineage>
</organism>
<dbReference type="STRING" id="329884.A0A4V5NGU8"/>
<evidence type="ECO:0000313" key="11">
    <source>
        <dbReference type="Proteomes" id="UP000309340"/>
    </source>
</evidence>
<dbReference type="InterPro" id="IPR032042">
    <property type="entry name" value="POT1PC"/>
</dbReference>
<protein>
    <recommendedName>
        <fullName evidence="9">Protection of telomeres protein 1 ssDNA-binding domain-containing protein</fullName>
    </recommendedName>
</protein>
<comment type="caution">
    <text evidence="10">The sequence shown here is derived from an EMBL/GenBank/DDBJ whole genome shotgun (WGS) entry which is preliminary data.</text>
</comment>
<evidence type="ECO:0000256" key="6">
    <source>
        <dbReference type="ARBA" id="ARBA00023125"/>
    </source>
</evidence>
<name>A0A4V5NGU8_9PEZI</name>
<dbReference type="Pfam" id="PF16686">
    <property type="entry name" value="POT1PC"/>
    <property type="match status" value="1"/>
</dbReference>
<proteinExistence type="inferred from homology"/>
<keyword evidence="4" id="KW-0158">Chromosome</keyword>
<dbReference type="GO" id="GO:0032210">
    <property type="term" value="P:regulation of telomere maintenance via telomerase"/>
    <property type="evidence" value="ECO:0007669"/>
    <property type="project" value="TreeGrafter"/>
</dbReference>
<dbReference type="PANTHER" id="PTHR14513">
    <property type="entry name" value="PROTECTION OF TELOMERES 1"/>
    <property type="match status" value="1"/>
</dbReference>
<evidence type="ECO:0000256" key="8">
    <source>
        <dbReference type="SAM" id="MobiDB-lite"/>
    </source>
</evidence>
<dbReference type="GO" id="GO:0000783">
    <property type="term" value="C:nuclear telomere cap complex"/>
    <property type="evidence" value="ECO:0007669"/>
    <property type="project" value="TreeGrafter"/>
</dbReference>
<sequence>SLGAPADIDKLSLAEQAYVIQLKAELRQLEAKFANPLAEAVGKKRDAAPVGNAGPPEKKARRSTFGKKFQLVCETRHLKFADLCVQVVKKYSSQFGTCDLYVTDYTENRDIWYYAPPEEQDGKERDGDDYGYSKQPKRAWPGPYGWLVLKVNVKDPHGQLVNTKVDEGDFVLLRNVKMKIMAEGAKLEGDMWRDNDNPSKINVVKLLNQDKPEIQELITRKEKYWAKRLAQHPPQPNESTKPSKSEKKRQKKQKQQEERAKTAADAARVAERNKHVRCSNEEALLMSVKDILDLDNARHTNTLPNGTSYILPFVNTQYRTKAHVVDYEPKSLGDFAVPPIPDCNEEPSPIDAMEWDVSQKYEWYFSLCLEDPSPAKARTPAHADTVKPRMWVHVRHEDAQFLFGNDMDDPQDLRTSPHLLAKLREKLCILWGNLEEKGGEGEGVASNRPFECCVQEYGIELEEEDPERARVPFGYKKLFRLFGATIL</sequence>
<keyword evidence="7" id="KW-0539">Nucleus</keyword>
<keyword evidence="6" id="KW-0238">DNA-binding</keyword>
<dbReference type="InterPro" id="IPR012340">
    <property type="entry name" value="NA-bd_OB-fold"/>
</dbReference>
<dbReference type="AlphaFoldDB" id="A0A4V5NGU8"/>
<keyword evidence="5" id="KW-0779">Telomere</keyword>
<dbReference type="OrthoDB" id="2186770at2759"/>
<evidence type="ECO:0000256" key="3">
    <source>
        <dbReference type="ARBA" id="ARBA00008442"/>
    </source>
</evidence>
<dbReference type="SUPFAM" id="SSF50249">
    <property type="entry name" value="Nucleic acid-binding proteins"/>
    <property type="match status" value="1"/>
</dbReference>
<dbReference type="Proteomes" id="UP000309340">
    <property type="component" value="Unassembled WGS sequence"/>
</dbReference>
<comment type="similarity">
    <text evidence="3">Belongs to the telombin family.</text>
</comment>
<dbReference type="EMBL" id="NAJQ01000548">
    <property type="protein sequence ID" value="TKA67809.1"/>
    <property type="molecule type" value="Genomic_DNA"/>
</dbReference>
<comment type="subcellular location">
    <subcellularLocation>
        <location evidence="2">Chromosome</location>
        <location evidence="2">Telomere</location>
    </subcellularLocation>
    <subcellularLocation>
        <location evidence="1">Nucleus</location>
    </subcellularLocation>
</comment>
<dbReference type="FunFam" id="2.40.50.140:FF:000303">
    <property type="entry name" value="Protection of telomeres protein 1"/>
    <property type="match status" value="1"/>
</dbReference>
<feature type="domain" description="Protection of telomeres protein 1 ssDNA-binding" evidence="9">
    <location>
        <begin position="72"/>
        <end position="227"/>
    </location>
</feature>
<evidence type="ECO:0000256" key="5">
    <source>
        <dbReference type="ARBA" id="ARBA00022895"/>
    </source>
</evidence>
<evidence type="ECO:0000256" key="1">
    <source>
        <dbReference type="ARBA" id="ARBA00004123"/>
    </source>
</evidence>
<gene>
    <name evidence="10" type="ORF">B0A55_09043</name>
</gene>
<dbReference type="GO" id="GO:0010521">
    <property type="term" value="F:telomerase inhibitor activity"/>
    <property type="evidence" value="ECO:0007669"/>
    <property type="project" value="TreeGrafter"/>
</dbReference>
<dbReference type="GO" id="GO:0016233">
    <property type="term" value="P:telomere capping"/>
    <property type="evidence" value="ECO:0007669"/>
    <property type="project" value="TreeGrafter"/>
</dbReference>
<feature type="compositionally biased region" description="Basic and acidic residues" evidence="8">
    <location>
        <begin position="254"/>
        <end position="273"/>
    </location>
</feature>
<keyword evidence="11" id="KW-1185">Reference proteome</keyword>
<reference evidence="10 11" key="1">
    <citation type="submission" date="2017-03" db="EMBL/GenBank/DDBJ databases">
        <title>Genomes of endolithic fungi from Antarctica.</title>
        <authorList>
            <person name="Coleine C."/>
            <person name="Masonjones S."/>
            <person name="Stajich J.E."/>
        </authorList>
    </citation>
    <scope>NUCLEOTIDE SEQUENCE [LARGE SCALE GENOMIC DNA]</scope>
    <source>
        <strain evidence="10 11">CCFEE 5184</strain>
    </source>
</reference>
<feature type="non-terminal residue" evidence="10">
    <location>
        <position position="1"/>
    </location>
</feature>
<evidence type="ECO:0000259" key="9">
    <source>
        <dbReference type="Pfam" id="PF16686"/>
    </source>
</evidence>
<accession>A0A4V5NGU8</accession>
<dbReference type="InterPro" id="IPR028389">
    <property type="entry name" value="POT1"/>
</dbReference>
<evidence type="ECO:0000313" key="10">
    <source>
        <dbReference type="EMBL" id="TKA67809.1"/>
    </source>
</evidence>
<evidence type="ECO:0000256" key="4">
    <source>
        <dbReference type="ARBA" id="ARBA00022454"/>
    </source>
</evidence>
<dbReference type="GO" id="GO:0098505">
    <property type="term" value="F:G-rich strand telomeric DNA binding"/>
    <property type="evidence" value="ECO:0007669"/>
    <property type="project" value="TreeGrafter"/>
</dbReference>
<evidence type="ECO:0000256" key="7">
    <source>
        <dbReference type="ARBA" id="ARBA00023242"/>
    </source>
</evidence>